<evidence type="ECO:0000256" key="1">
    <source>
        <dbReference type="SAM" id="Phobius"/>
    </source>
</evidence>
<gene>
    <name evidence="2" type="primary">22</name>
    <name evidence="2" type="ORF">SEA_PINEAPPLEPIZZA_22</name>
</gene>
<dbReference type="Proteomes" id="UP001059969">
    <property type="component" value="Segment"/>
</dbReference>
<reference evidence="2" key="1">
    <citation type="submission" date="2022-06" db="EMBL/GenBank/DDBJ databases">
        <authorList>
            <person name="Butura J."/>
            <person name="LaBianca K."/>
            <person name="McKnight A."/>
            <person name="Pan K."/>
            <person name="Whelan S."/>
            <person name="Laramee A."/>
            <person name="Rocheleau J.M."/>
            <person name="Chien P."/>
            <person name="Garlena R.A."/>
            <person name="Russell D.A."/>
            <person name="Jacobs-Sera D."/>
            <person name="Hatfull G.F."/>
        </authorList>
    </citation>
    <scope>NUCLEOTIDE SEQUENCE</scope>
</reference>
<keyword evidence="1" id="KW-0812">Transmembrane</keyword>
<dbReference type="EMBL" id="ON724010">
    <property type="protein sequence ID" value="UVF60430.1"/>
    <property type="molecule type" value="Genomic_DNA"/>
</dbReference>
<evidence type="ECO:0000313" key="3">
    <source>
        <dbReference type="Proteomes" id="UP001059969"/>
    </source>
</evidence>
<dbReference type="GeneID" id="80019637"/>
<dbReference type="RefSeq" id="YP_010755030.1">
    <property type="nucleotide sequence ID" value="NC_073467.1"/>
</dbReference>
<keyword evidence="3" id="KW-1185">Reference proteome</keyword>
<organism evidence="2 3">
    <name type="scientific">Microbacterium phage PineapplePizza</name>
    <dbReference type="NCBI Taxonomy" id="2927268"/>
    <lineage>
        <taxon>Viruses</taxon>
        <taxon>Duplodnaviria</taxon>
        <taxon>Heunggongvirae</taxon>
        <taxon>Uroviricota</taxon>
        <taxon>Caudoviricetes</taxon>
        <taxon>Amherstvirus</taxon>
        <taxon>Amherstvirus pineapplepizza</taxon>
    </lineage>
</organism>
<accession>A0A976YDK5</accession>
<dbReference type="KEGG" id="vg:80019637"/>
<proteinExistence type="predicted"/>
<keyword evidence="1" id="KW-0472">Membrane</keyword>
<evidence type="ECO:0000313" key="2">
    <source>
        <dbReference type="EMBL" id="UVF60430.1"/>
    </source>
</evidence>
<sequence>MDFIYTIAITLTASGLTALLGHAIGYKKGELAGYIRGKRQGYVEADIVNATNLFNGREKKSNA</sequence>
<protein>
    <submittedName>
        <fullName evidence="2">Uncharacterized protein</fullName>
    </submittedName>
</protein>
<feature type="transmembrane region" description="Helical" evidence="1">
    <location>
        <begin position="6"/>
        <end position="26"/>
    </location>
</feature>
<name>A0A976YDK5_9CAUD</name>
<keyword evidence="1" id="KW-1133">Transmembrane helix</keyword>